<evidence type="ECO:0000313" key="1">
    <source>
        <dbReference type="EMBL" id="KAL0931114.1"/>
    </source>
</evidence>
<dbReference type="Proteomes" id="UP000805649">
    <property type="component" value="Unassembled WGS sequence"/>
</dbReference>
<evidence type="ECO:0000313" key="2">
    <source>
        <dbReference type="Proteomes" id="UP000805649"/>
    </source>
</evidence>
<keyword evidence="2" id="KW-1185">Reference proteome</keyword>
<comment type="caution">
    <text evidence="1">The sequence shown here is derived from an EMBL/GenBank/DDBJ whole genome shotgun (WGS) entry which is preliminary data.</text>
</comment>
<organism evidence="1 2">
    <name type="scientific">Colletotrichum truncatum</name>
    <name type="common">Anthracnose fungus</name>
    <name type="synonym">Colletotrichum capsici</name>
    <dbReference type="NCBI Taxonomy" id="5467"/>
    <lineage>
        <taxon>Eukaryota</taxon>
        <taxon>Fungi</taxon>
        <taxon>Dikarya</taxon>
        <taxon>Ascomycota</taxon>
        <taxon>Pezizomycotina</taxon>
        <taxon>Sordariomycetes</taxon>
        <taxon>Hypocreomycetidae</taxon>
        <taxon>Glomerellales</taxon>
        <taxon>Glomerellaceae</taxon>
        <taxon>Colletotrichum</taxon>
        <taxon>Colletotrichum truncatum species complex</taxon>
    </lineage>
</organism>
<protein>
    <submittedName>
        <fullName evidence="1">DUF636 domain protein</fullName>
    </submittedName>
</protein>
<reference evidence="1 2" key="1">
    <citation type="journal article" date="2020" name="Phytopathology">
        <title>Genome Sequence Resources of Colletotrichum truncatum, C. plurivorum, C. musicola, and C. sojae: Four Species Pathogenic to Soybean (Glycine max).</title>
        <authorList>
            <person name="Rogerio F."/>
            <person name="Boufleur T.R."/>
            <person name="Ciampi-Guillardi M."/>
            <person name="Sukno S.A."/>
            <person name="Thon M.R."/>
            <person name="Massola Junior N.S."/>
            <person name="Baroncelli R."/>
        </authorList>
    </citation>
    <scope>NUCLEOTIDE SEQUENCE [LARGE SCALE GENOMIC DNA]</scope>
    <source>
        <strain evidence="1 2">CMES1059</strain>
    </source>
</reference>
<sequence length="135" mass="14660">MPTSECVCGNIKVEISGDPLATVVCHCNDCRKISGSAFSFNWMVPQNTVKITGETKTFKTTANSGNLVTNHFCGDCGVTLWSNTPATPGLMCLKAGTFNDSKDQNNPHPMSEIFVSRRLGWLSAIPNADQKKEMD</sequence>
<name>A0ACC3YGV2_COLTU</name>
<dbReference type="EMBL" id="VUJX02000010">
    <property type="protein sequence ID" value="KAL0931114.1"/>
    <property type="molecule type" value="Genomic_DNA"/>
</dbReference>
<accession>A0ACC3YGV2</accession>
<proteinExistence type="predicted"/>
<gene>
    <name evidence="1" type="ORF">CTRU02_213849</name>
</gene>